<proteinExistence type="predicted"/>
<name>A0AAE1QG34_9EUCA</name>
<feature type="region of interest" description="Disordered" evidence="1">
    <location>
        <begin position="77"/>
        <end position="98"/>
    </location>
</feature>
<feature type="region of interest" description="Disordered" evidence="1">
    <location>
        <begin position="1"/>
        <end position="22"/>
    </location>
</feature>
<keyword evidence="3" id="KW-1185">Reference proteome</keyword>
<dbReference type="EMBL" id="JAWZYT010000258">
    <property type="protein sequence ID" value="KAK4325904.1"/>
    <property type="molecule type" value="Genomic_DNA"/>
</dbReference>
<protein>
    <submittedName>
        <fullName evidence="2">Uncharacterized protein</fullName>
    </submittedName>
</protein>
<comment type="caution">
    <text evidence="2">The sequence shown here is derived from an EMBL/GenBank/DDBJ whole genome shotgun (WGS) entry which is preliminary data.</text>
</comment>
<evidence type="ECO:0000256" key="1">
    <source>
        <dbReference type="SAM" id="MobiDB-lite"/>
    </source>
</evidence>
<accession>A0AAE1QG34</accession>
<sequence>MGGVVGGWKGKEGGERDGGSGCMGGVVGGWKGKEGGERDGGSGCMGGVVGGWKGKEGGERDGGSGCMGGWCGDGRGRREGKEMGEVGGGGRWEGKRGEVEIKRSSQCPFGSVSERSPAYLPKLAHSPASPHLPVCLPACLSSQYDKAAVRGKERRGEER</sequence>
<dbReference type="Proteomes" id="UP001292094">
    <property type="component" value="Unassembled WGS sequence"/>
</dbReference>
<reference evidence="2" key="1">
    <citation type="submission" date="2023-11" db="EMBL/GenBank/DDBJ databases">
        <title>Genome assemblies of two species of porcelain crab, Petrolisthes cinctipes and Petrolisthes manimaculis (Anomura: Porcellanidae).</title>
        <authorList>
            <person name="Angst P."/>
        </authorList>
    </citation>
    <scope>NUCLEOTIDE SEQUENCE</scope>
    <source>
        <strain evidence="2">PB745_02</strain>
        <tissue evidence="2">Gill</tissue>
    </source>
</reference>
<dbReference type="AlphaFoldDB" id="A0AAE1QG34"/>
<evidence type="ECO:0000313" key="3">
    <source>
        <dbReference type="Proteomes" id="UP001292094"/>
    </source>
</evidence>
<organism evidence="2 3">
    <name type="scientific">Petrolisthes manimaculis</name>
    <dbReference type="NCBI Taxonomy" id="1843537"/>
    <lineage>
        <taxon>Eukaryota</taxon>
        <taxon>Metazoa</taxon>
        <taxon>Ecdysozoa</taxon>
        <taxon>Arthropoda</taxon>
        <taxon>Crustacea</taxon>
        <taxon>Multicrustacea</taxon>
        <taxon>Malacostraca</taxon>
        <taxon>Eumalacostraca</taxon>
        <taxon>Eucarida</taxon>
        <taxon>Decapoda</taxon>
        <taxon>Pleocyemata</taxon>
        <taxon>Anomura</taxon>
        <taxon>Galatheoidea</taxon>
        <taxon>Porcellanidae</taxon>
        <taxon>Petrolisthes</taxon>
    </lineage>
</organism>
<gene>
    <name evidence="2" type="ORF">Pmani_003540</name>
</gene>
<feature type="compositionally biased region" description="Basic and acidic residues" evidence="1">
    <location>
        <begin position="9"/>
        <end position="18"/>
    </location>
</feature>
<evidence type="ECO:0000313" key="2">
    <source>
        <dbReference type="EMBL" id="KAK4325904.1"/>
    </source>
</evidence>